<gene>
    <name evidence="2" type="ORF">LTRI10_LOCUS48355</name>
</gene>
<evidence type="ECO:0000259" key="1">
    <source>
        <dbReference type="Pfam" id="PF00190"/>
    </source>
</evidence>
<evidence type="ECO:0000313" key="2">
    <source>
        <dbReference type="EMBL" id="CAL1408789.1"/>
    </source>
</evidence>
<accession>A0AAV2GF56</accession>
<reference evidence="2 3" key="1">
    <citation type="submission" date="2024-04" db="EMBL/GenBank/DDBJ databases">
        <authorList>
            <person name="Fracassetti M."/>
        </authorList>
    </citation>
    <scope>NUCLEOTIDE SEQUENCE [LARGE SCALE GENOMIC DNA]</scope>
</reference>
<sequence>MAPPSPFFPRRGLRLPQALTHFQRNVDKGFGFAIVALNSKNLGTQPLLAAVLGSNPKIPVKVVAKALQADNNVVTQLQWKFK</sequence>
<dbReference type="Pfam" id="PF00190">
    <property type="entry name" value="Cupin_1"/>
    <property type="match status" value="1"/>
</dbReference>
<keyword evidence="3" id="KW-1185">Reference proteome</keyword>
<dbReference type="SUPFAM" id="SSF51182">
    <property type="entry name" value="RmlC-like cupins"/>
    <property type="match status" value="1"/>
</dbReference>
<dbReference type="Gene3D" id="2.60.120.10">
    <property type="entry name" value="Jelly Rolls"/>
    <property type="match status" value="1"/>
</dbReference>
<protein>
    <recommendedName>
        <fullName evidence="1">Cupin type-1 domain-containing protein</fullName>
    </recommendedName>
</protein>
<feature type="domain" description="Cupin type-1" evidence="1">
    <location>
        <begin position="15"/>
        <end position="74"/>
    </location>
</feature>
<evidence type="ECO:0000313" key="3">
    <source>
        <dbReference type="Proteomes" id="UP001497516"/>
    </source>
</evidence>
<organism evidence="2 3">
    <name type="scientific">Linum trigynum</name>
    <dbReference type="NCBI Taxonomy" id="586398"/>
    <lineage>
        <taxon>Eukaryota</taxon>
        <taxon>Viridiplantae</taxon>
        <taxon>Streptophyta</taxon>
        <taxon>Embryophyta</taxon>
        <taxon>Tracheophyta</taxon>
        <taxon>Spermatophyta</taxon>
        <taxon>Magnoliopsida</taxon>
        <taxon>eudicotyledons</taxon>
        <taxon>Gunneridae</taxon>
        <taxon>Pentapetalae</taxon>
        <taxon>rosids</taxon>
        <taxon>fabids</taxon>
        <taxon>Malpighiales</taxon>
        <taxon>Linaceae</taxon>
        <taxon>Linum</taxon>
    </lineage>
</organism>
<dbReference type="EMBL" id="OZ034821">
    <property type="protein sequence ID" value="CAL1408789.1"/>
    <property type="molecule type" value="Genomic_DNA"/>
</dbReference>
<dbReference type="Proteomes" id="UP001497516">
    <property type="component" value="Chromosome 8"/>
</dbReference>
<dbReference type="AlphaFoldDB" id="A0AAV2GF56"/>
<dbReference type="InterPro" id="IPR014710">
    <property type="entry name" value="RmlC-like_jellyroll"/>
</dbReference>
<proteinExistence type="predicted"/>
<dbReference type="PANTHER" id="PTHR31238">
    <property type="entry name" value="GERMIN-LIKE PROTEIN SUBFAMILY 3 MEMBER 3"/>
    <property type="match status" value="1"/>
</dbReference>
<dbReference type="InterPro" id="IPR011051">
    <property type="entry name" value="RmlC_Cupin_sf"/>
</dbReference>
<dbReference type="InterPro" id="IPR006045">
    <property type="entry name" value="Cupin_1"/>
</dbReference>
<name>A0AAV2GF56_9ROSI</name>